<evidence type="ECO:0000259" key="10">
    <source>
        <dbReference type="PROSITE" id="PS50113"/>
    </source>
</evidence>
<dbReference type="InterPro" id="IPR000014">
    <property type="entry name" value="PAS"/>
</dbReference>
<dbReference type="Pfam" id="PF12860">
    <property type="entry name" value="PAS_7"/>
    <property type="match status" value="1"/>
</dbReference>
<protein>
    <recommendedName>
        <fullName evidence="2">histidine kinase</fullName>
        <ecNumber evidence="2">2.7.13.3</ecNumber>
    </recommendedName>
</protein>
<keyword evidence="4" id="KW-0808">Transferase</keyword>
<dbReference type="Proteomes" id="UP000236286">
    <property type="component" value="Unassembled WGS sequence"/>
</dbReference>
<dbReference type="InterPro" id="IPR013655">
    <property type="entry name" value="PAS_fold_3"/>
</dbReference>
<proteinExistence type="predicted"/>
<dbReference type="GO" id="GO:0009927">
    <property type="term" value="F:histidine phosphotransfer kinase activity"/>
    <property type="evidence" value="ECO:0007669"/>
    <property type="project" value="TreeGrafter"/>
</dbReference>
<feature type="transmembrane region" description="Helical" evidence="8">
    <location>
        <begin position="212"/>
        <end position="230"/>
    </location>
</feature>
<keyword evidence="6" id="KW-0175">Coiled coil</keyword>
<dbReference type="Gene3D" id="2.10.70.100">
    <property type="match status" value="1"/>
</dbReference>
<evidence type="ECO:0000256" key="6">
    <source>
        <dbReference type="SAM" id="Coils"/>
    </source>
</evidence>
<dbReference type="InterPro" id="IPR003661">
    <property type="entry name" value="HisK_dim/P_dom"/>
</dbReference>
<keyword evidence="8" id="KW-0472">Membrane</keyword>
<dbReference type="AlphaFoldDB" id="A0A2J7TKD8"/>
<keyword evidence="3" id="KW-0597">Phosphoprotein</keyword>
<dbReference type="InterPro" id="IPR004358">
    <property type="entry name" value="Sig_transdc_His_kin-like_C"/>
</dbReference>
<dbReference type="Gene3D" id="3.30.450.20">
    <property type="entry name" value="PAS domain"/>
    <property type="match status" value="2"/>
</dbReference>
<dbReference type="CDD" id="cd00082">
    <property type="entry name" value="HisKA"/>
    <property type="match status" value="1"/>
</dbReference>
<reference evidence="11 12" key="1">
    <citation type="submission" date="2017-10" db="EMBL/GenBank/DDBJ databases">
        <title>Genome announcement of Methylocella silvestris TVC from permafrost.</title>
        <authorList>
            <person name="Wang J."/>
            <person name="Geng K."/>
            <person name="Ul-Haque F."/>
            <person name="Crombie A.T."/>
            <person name="Street L.E."/>
            <person name="Wookey P.A."/>
            <person name="Murrell J.C."/>
            <person name="Pratscher J."/>
        </authorList>
    </citation>
    <scope>NUCLEOTIDE SEQUENCE [LARGE SCALE GENOMIC DNA]</scope>
    <source>
        <strain evidence="11 12">TVC</strain>
    </source>
</reference>
<dbReference type="SMART" id="SM00091">
    <property type="entry name" value="PAS"/>
    <property type="match status" value="2"/>
</dbReference>
<dbReference type="SMART" id="SM00086">
    <property type="entry name" value="PAC"/>
    <property type="match status" value="1"/>
</dbReference>
<dbReference type="OrthoDB" id="9801651at2"/>
<keyword evidence="8" id="KW-1133">Transmembrane helix</keyword>
<dbReference type="SMART" id="SM00387">
    <property type="entry name" value="HATPase_c"/>
    <property type="match status" value="1"/>
</dbReference>
<dbReference type="InterPro" id="IPR001610">
    <property type="entry name" value="PAC"/>
</dbReference>
<dbReference type="SMART" id="SM00388">
    <property type="entry name" value="HisKA"/>
    <property type="match status" value="1"/>
</dbReference>
<dbReference type="EMBL" id="PDZR01000002">
    <property type="protein sequence ID" value="PNG27235.1"/>
    <property type="molecule type" value="Genomic_DNA"/>
</dbReference>
<evidence type="ECO:0000256" key="5">
    <source>
        <dbReference type="ARBA" id="ARBA00022777"/>
    </source>
</evidence>
<name>A0A2J7TKD8_METSI</name>
<accession>A0A2J7TKD8</accession>
<dbReference type="PROSITE" id="PS50109">
    <property type="entry name" value="HIS_KIN"/>
    <property type="match status" value="1"/>
</dbReference>
<keyword evidence="8" id="KW-0812">Transmembrane</keyword>
<evidence type="ECO:0000256" key="3">
    <source>
        <dbReference type="ARBA" id="ARBA00022553"/>
    </source>
</evidence>
<gene>
    <name evidence="11" type="ORF">CR492_03905</name>
</gene>
<dbReference type="Pfam" id="PF08447">
    <property type="entry name" value="PAS_3"/>
    <property type="match status" value="1"/>
</dbReference>
<dbReference type="InterPro" id="IPR000700">
    <property type="entry name" value="PAS-assoc_C"/>
</dbReference>
<dbReference type="Gene3D" id="1.10.287.130">
    <property type="match status" value="1"/>
</dbReference>
<evidence type="ECO:0000313" key="11">
    <source>
        <dbReference type="EMBL" id="PNG27235.1"/>
    </source>
</evidence>
<feature type="domain" description="PAC" evidence="10">
    <location>
        <begin position="320"/>
        <end position="372"/>
    </location>
</feature>
<feature type="coiled-coil region" evidence="6">
    <location>
        <begin position="482"/>
        <end position="537"/>
    </location>
</feature>
<dbReference type="GO" id="GO:0005886">
    <property type="term" value="C:plasma membrane"/>
    <property type="evidence" value="ECO:0007669"/>
    <property type="project" value="TreeGrafter"/>
</dbReference>
<keyword evidence="5 11" id="KW-0418">Kinase</keyword>
<dbReference type="Gene3D" id="3.30.565.10">
    <property type="entry name" value="Histidine kinase-like ATPase, C-terminal domain"/>
    <property type="match status" value="1"/>
</dbReference>
<feature type="compositionally biased region" description="Low complexity" evidence="7">
    <location>
        <begin position="776"/>
        <end position="787"/>
    </location>
</feature>
<dbReference type="InterPro" id="IPR035965">
    <property type="entry name" value="PAS-like_dom_sf"/>
</dbReference>
<dbReference type="RefSeq" id="WP_102842433.1">
    <property type="nucleotide sequence ID" value="NZ_PDZR01000002.1"/>
</dbReference>
<evidence type="ECO:0000313" key="12">
    <source>
        <dbReference type="Proteomes" id="UP000236286"/>
    </source>
</evidence>
<evidence type="ECO:0000256" key="1">
    <source>
        <dbReference type="ARBA" id="ARBA00000085"/>
    </source>
</evidence>
<dbReference type="GO" id="GO:0000155">
    <property type="term" value="F:phosphorelay sensor kinase activity"/>
    <property type="evidence" value="ECO:0007669"/>
    <property type="project" value="InterPro"/>
</dbReference>
<dbReference type="SUPFAM" id="SSF55874">
    <property type="entry name" value="ATPase domain of HSP90 chaperone/DNA topoisomerase II/histidine kinase"/>
    <property type="match status" value="1"/>
</dbReference>
<dbReference type="PANTHER" id="PTHR43047">
    <property type="entry name" value="TWO-COMPONENT HISTIDINE PROTEIN KINASE"/>
    <property type="match status" value="1"/>
</dbReference>
<dbReference type="SUPFAM" id="SSF55785">
    <property type="entry name" value="PYP-like sensor domain (PAS domain)"/>
    <property type="match status" value="2"/>
</dbReference>
<evidence type="ECO:0000256" key="7">
    <source>
        <dbReference type="SAM" id="MobiDB-lite"/>
    </source>
</evidence>
<feature type="transmembrane region" description="Helical" evidence="8">
    <location>
        <begin position="46"/>
        <end position="66"/>
    </location>
</feature>
<comment type="caution">
    <text evidence="11">The sequence shown here is derived from an EMBL/GenBank/DDBJ whole genome shotgun (WGS) entry which is preliminary data.</text>
</comment>
<dbReference type="PRINTS" id="PR00344">
    <property type="entry name" value="BCTRLSENSOR"/>
</dbReference>
<dbReference type="Pfam" id="PF02518">
    <property type="entry name" value="HATPase_c"/>
    <property type="match status" value="1"/>
</dbReference>
<dbReference type="SUPFAM" id="SSF47384">
    <property type="entry name" value="Homodimeric domain of signal transducing histidine kinase"/>
    <property type="match status" value="1"/>
</dbReference>
<dbReference type="EC" id="2.7.13.3" evidence="2"/>
<organism evidence="11 12">
    <name type="scientific">Methylocella silvestris</name>
    <dbReference type="NCBI Taxonomy" id="199596"/>
    <lineage>
        <taxon>Bacteria</taxon>
        <taxon>Pseudomonadati</taxon>
        <taxon>Pseudomonadota</taxon>
        <taxon>Alphaproteobacteria</taxon>
        <taxon>Hyphomicrobiales</taxon>
        <taxon>Beijerinckiaceae</taxon>
        <taxon>Methylocella</taxon>
    </lineage>
</organism>
<feature type="domain" description="Histidine kinase" evidence="9">
    <location>
        <begin position="544"/>
        <end position="763"/>
    </location>
</feature>
<feature type="region of interest" description="Disordered" evidence="7">
    <location>
        <begin position="776"/>
        <end position="795"/>
    </location>
</feature>
<dbReference type="PANTHER" id="PTHR43047:SF72">
    <property type="entry name" value="OSMOSENSING HISTIDINE PROTEIN KINASE SLN1"/>
    <property type="match status" value="1"/>
</dbReference>
<evidence type="ECO:0000256" key="2">
    <source>
        <dbReference type="ARBA" id="ARBA00012438"/>
    </source>
</evidence>
<dbReference type="InterPro" id="IPR036097">
    <property type="entry name" value="HisK_dim/P_sf"/>
</dbReference>
<sequence>MARATAASVSAHADARRELAGSSAADAEIVRAVFPISGLEVWVRRAVPAMVILFICALAAMTVAMARESYERAISDSLADLELLAAVVADDLRETLKHTSASEIPAALTDAMPSRALARGQQAMITDLTGEIIASTPGARAIRGPLLDFLGPSQPLTIFAEKAGVLRIILPDGADALATVRTLNQPFGQLAIVYPMSAVLADWRASSLRTGVLLIATALVLIALALAYFWQASRAREADRACERVRDRIDTALSRGRCGLWDWDLARGRIYWSDSMYQILGLAPVGNFLSFGDINALVHPQDGDLAAIAEMLTASKAESVDHAFRMQNVKGEWVWLRARAELVREQPGATPHLVGICVDITEQKTLAERTATADMRLRDAIESVSEAFVLWDADNQLVMCNSKFQKFHNLSSEAVISGTPYAQVMEKGTPPMIQAQTALGERPQAGARTYEARLGDGRWLQINERRTKDGGYVSVGTDITALKRHEEQLMDSERRLMATVADLRKSRQTLEQQAQQLADLAEKYLEQKAEAETANRAKSEFLANMSHELRTPLNAIIGFSEVMQQETFGPLGSKKYVDYSSDIKQSGEYLLGVISDVLDMSRLESGRVRLQKSEFELDAAVAGALATVEQIAREKEITLVAEAMPGKRANADRAAFEKILAILLRNAVKFTPKDGRVSVRARFVQGALNVYIEDTGVGIAPAAQARLGRPFEQLGGSLDNGMKGSGLGLAIARSLVDLHGGSMRIRSTVGSGTIVLVHLPQWRDAPRQKLLLAAAAAPRRPHAPAQKLRASSVRH</sequence>
<dbReference type="NCBIfam" id="TIGR00229">
    <property type="entry name" value="sensory_box"/>
    <property type="match status" value="2"/>
</dbReference>
<dbReference type="InterPro" id="IPR036890">
    <property type="entry name" value="HATPase_C_sf"/>
</dbReference>
<comment type="catalytic activity">
    <reaction evidence="1">
        <text>ATP + protein L-histidine = ADP + protein N-phospho-L-histidine.</text>
        <dbReference type="EC" id="2.7.13.3"/>
    </reaction>
</comment>
<dbReference type="Pfam" id="PF00512">
    <property type="entry name" value="HisKA"/>
    <property type="match status" value="1"/>
</dbReference>
<dbReference type="InterPro" id="IPR005467">
    <property type="entry name" value="His_kinase_dom"/>
</dbReference>
<evidence type="ECO:0000256" key="8">
    <source>
        <dbReference type="SAM" id="Phobius"/>
    </source>
</evidence>
<dbReference type="CDD" id="cd00130">
    <property type="entry name" value="PAS"/>
    <property type="match status" value="1"/>
</dbReference>
<dbReference type="PROSITE" id="PS50113">
    <property type="entry name" value="PAC"/>
    <property type="match status" value="1"/>
</dbReference>
<evidence type="ECO:0000259" key="9">
    <source>
        <dbReference type="PROSITE" id="PS50109"/>
    </source>
</evidence>
<evidence type="ECO:0000256" key="4">
    <source>
        <dbReference type="ARBA" id="ARBA00022679"/>
    </source>
</evidence>
<dbReference type="InterPro" id="IPR003594">
    <property type="entry name" value="HATPase_dom"/>
</dbReference>